<dbReference type="GO" id="GO:0016042">
    <property type="term" value="P:lipid catabolic process"/>
    <property type="evidence" value="ECO:0007669"/>
    <property type="project" value="InterPro"/>
</dbReference>
<dbReference type="SMART" id="SM00054">
    <property type="entry name" value="EFh"/>
    <property type="match status" value="4"/>
</dbReference>
<dbReference type="InterPro" id="IPR029058">
    <property type="entry name" value="AB_hydrolase_fold"/>
</dbReference>
<evidence type="ECO:0000313" key="3">
    <source>
        <dbReference type="Proteomes" id="UP000198662"/>
    </source>
</evidence>
<protein>
    <submittedName>
        <fullName evidence="2">Ca2+-binding protein, EF-hand superfamily</fullName>
    </submittedName>
</protein>
<gene>
    <name evidence="2" type="ORF">SAMN05216298_3093</name>
</gene>
<dbReference type="Gene3D" id="3.40.50.1820">
    <property type="entry name" value="alpha/beta hydrolase"/>
    <property type="match status" value="2"/>
</dbReference>
<dbReference type="InterPro" id="IPR011992">
    <property type="entry name" value="EF-hand-dom_pair"/>
</dbReference>
<organism evidence="2 3">
    <name type="scientific">Glycomyces sambucus</name>
    <dbReference type="NCBI Taxonomy" id="380244"/>
    <lineage>
        <taxon>Bacteria</taxon>
        <taxon>Bacillati</taxon>
        <taxon>Actinomycetota</taxon>
        <taxon>Actinomycetes</taxon>
        <taxon>Glycomycetales</taxon>
        <taxon>Glycomycetaceae</taxon>
        <taxon>Glycomyces</taxon>
    </lineage>
</organism>
<dbReference type="PROSITE" id="PS50222">
    <property type="entry name" value="EF_HAND_2"/>
    <property type="match status" value="1"/>
</dbReference>
<proteinExistence type="predicted"/>
<dbReference type="SUPFAM" id="SSF53474">
    <property type="entry name" value="alpha/beta-Hydrolases"/>
    <property type="match status" value="1"/>
</dbReference>
<feature type="domain" description="EF-hand" evidence="1">
    <location>
        <begin position="473"/>
        <end position="508"/>
    </location>
</feature>
<dbReference type="PANTHER" id="PTHR34853">
    <property type="match status" value="1"/>
</dbReference>
<dbReference type="OrthoDB" id="9798122at2"/>
<dbReference type="Proteomes" id="UP000198662">
    <property type="component" value="Unassembled WGS sequence"/>
</dbReference>
<dbReference type="InterPro" id="IPR018247">
    <property type="entry name" value="EF_Hand_1_Ca_BS"/>
</dbReference>
<evidence type="ECO:0000259" key="1">
    <source>
        <dbReference type="PROSITE" id="PS50222"/>
    </source>
</evidence>
<dbReference type="InterPro" id="IPR005152">
    <property type="entry name" value="Lipase_secreted"/>
</dbReference>
<dbReference type="Pfam" id="PF13499">
    <property type="entry name" value="EF-hand_7"/>
    <property type="match status" value="1"/>
</dbReference>
<name>A0A1G9I8C5_9ACTN</name>
<dbReference type="STRING" id="380244.SAMN05216298_3093"/>
<dbReference type="RefSeq" id="WP_091050642.1">
    <property type="nucleotide sequence ID" value="NZ_FNGF01000004.1"/>
</dbReference>
<dbReference type="AlphaFoldDB" id="A0A1G9I8C5"/>
<dbReference type="GO" id="GO:0005509">
    <property type="term" value="F:calcium ion binding"/>
    <property type="evidence" value="ECO:0007669"/>
    <property type="project" value="InterPro"/>
</dbReference>
<reference evidence="3" key="1">
    <citation type="submission" date="2016-10" db="EMBL/GenBank/DDBJ databases">
        <authorList>
            <person name="Varghese N."/>
            <person name="Submissions S."/>
        </authorList>
    </citation>
    <scope>NUCLEOTIDE SEQUENCE [LARGE SCALE GENOMIC DNA]</scope>
    <source>
        <strain evidence="3">CGMCC 4.3147</strain>
    </source>
</reference>
<dbReference type="CDD" id="cd00051">
    <property type="entry name" value="EFh"/>
    <property type="match status" value="1"/>
</dbReference>
<dbReference type="Pfam" id="PF03583">
    <property type="entry name" value="LIP"/>
    <property type="match status" value="1"/>
</dbReference>
<dbReference type="Gene3D" id="1.10.238.10">
    <property type="entry name" value="EF-hand"/>
    <property type="match status" value="1"/>
</dbReference>
<dbReference type="GO" id="GO:0004806">
    <property type="term" value="F:triacylglycerol lipase activity"/>
    <property type="evidence" value="ECO:0007669"/>
    <property type="project" value="InterPro"/>
</dbReference>
<dbReference type="PANTHER" id="PTHR34853:SF1">
    <property type="entry name" value="LIPASE 5"/>
    <property type="match status" value="1"/>
</dbReference>
<dbReference type="InterPro" id="IPR002048">
    <property type="entry name" value="EF_hand_dom"/>
</dbReference>
<accession>A0A1G9I8C5</accession>
<keyword evidence="3" id="KW-1185">Reference proteome</keyword>
<dbReference type="EMBL" id="FNGF01000004">
    <property type="protein sequence ID" value="SDL21489.1"/>
    <property type="molecule type" value="Genomic_DNA"/>
</dbReference>
<dbReference type="SUPFAM" id="SSF47473">
    <property type="entry name" value="EF-hand"/>
    <property type="match status" value="1"/>
</dbReference>
<evidence type="ECO:0000313" key="2">
    <source>
        <dbReference type="EMBL" id="SDL21489.1"/>
    </source>
</evidence>
<sequence>MTWAPGALVRHRPLPRRFWPDEASAAHRIFYRGFGYDGERRLVSGSAFLPAGRAPGSGWPVVAFAHGTTGLSNASAPSRSGFSRLERDHIGRWLAAGYAVAATDYEGLATPGPHPYFNGEAVADDVVDAVRALRGLGHPIADAWLVAGFSQGGHAAMHVANIATGYAPELDFRGTIALAPAACVADLVAHLTADGAGPLSPITILTLAGVAVTHPDFDVADTLTPVGAALVSRAAGATLRDMFRAVRGLTNDAAGTTGVAAVPDVAEVLAAVSVPVTYLDRPVFIAASRADEVLPFGPVRAFAAALREAGASVLDVPHDSASHAGMLAAGHPSALAFGLAHLAAEAAAIEVAAHRFDLLDQSRDGRLARDDYDAFALRLARSLGHAPRSPEAVAVREGYRRLWNAVRTAADTDGSGTVAAAEYRAWVAGRSRHEGFAAAVRPLAAAVIALVDADGDGVLDRTELARLLIACRQEPAEVERTCRALDLDGDGKVSAEELVEAVRGFCTGEDRPGAWLFGRF</sequence>
<dbReference type="PROSITE" id="PS00018">
    <property type="entry name" value="EF_HAND_1"/>
    <property type="match status" value="3"/>
</dbReference>